<dbReference type="InterPro" id="IPR002130">
    <property type="entry name" value="Cyclophilin-type_PPIase_dom"/>
</dbReference>
<dbReference type="PRINTS" id="PR00153">
    <property type="entry name" value="CSAPPISMRASE"/>
</dbReference>
<dbReference type="GO" id="GO:0016018">
    <property type="term" value="F:cyclosporin A binding"/>
    <property type="evidence" value="ECO:0007669"/>
    <property type="project" value="TreeGrafter"/>
</dbReference>
<dbReference type="PANTHER" id="PTHR11071:SF561">
    <property type="entry name" value="PEPTIDYL-PROLYL CIS-TRANS ISOMERASE D-RELATED"/>
    <property type="match status" value="1"/>
</dbReference>
<comment type="similarity">
    <text evidence="1">Belongs to the cyclophilin-type PPIase family.</text>
</comment>
<comment type="catalytic activity">
    <reaction evidence="1">
        <text>[protein]-peptidylproline (omega=180) = [protein]-peptidylproline (omega=0)</text>
        <dbReference type="Rhea" id="RHEA:16237"/>
        <dbReference type="Rhea" id="RHEA-COMP:10747"/>
        <dbReference type="Rhea" id="RHEA-COMP:10748"/>
        <dbReference type="ChEBI" id="CHEBI:83833"/>
        <dbReference type="ChEBI" id="CHEBI:83834"/>
        <dbReference type="EC" id="5.2.1.8"/>
    </reaction>
</comment>
<keyword evidence="1" id="KW-0413">Isomerase</keyword>
<accession>A0A6V2NXR4</accession>
<sequence length="233" mass="25092">MFKIFSLLLLISTVSSFSGPKVPTKHAKQYDRRNAIQTTISSAMLVLGGNPAPSAAAYLDPNTDPPVVTKRVYLDVQIGDKEPGRLTIGLFGELMPKTVDNFEQLCSTNSYAGTTFYRVLSDFTIQGGAIGDPTGKTGKSAFGSSFEPDNYRLMHTKKGLVSMVRSLSGGVDSRFFINCNDDAGWADDKYAAFGIVEDGMDYVKKIEKVSVSPPKNSPKTPVTIIGCGVLNNA</sequence>
<dbReference type="GO" id="GO:0006457">
    <property type="term" value="P:protein folding"/>
    <property type="evidence" value="ECO:0007669"/>
    <property type="project" value="TreeGrafter"/>
</dbReference>
<organism evidence="3">
    <name type="scientific">Ditylum brightwellii</name>
    <dbReference type="NCBI Taxonomy" id="49249"/>
    <lineage>
        <taxon>Eukaryota</taxon>
        <taxon>Sar</taxon>
        <taxon>Stramenopiles</taxon>
        <taxon>Ochrophyta</taxon>
        <taxon>Bacillariophyta</taxon>
        <taxon>Mediophyceae</taxon>
        <taxon>Lithodesmiophycidae</taxon>
        <taxon>Lithodesmiales</taxon>
        <taxon>Lithodesmiaceae</taxon>
        <taxon>Ditylum</taxon>
    </lineage>
</organism>
<feature type="domain" description="PPIase cyclophilin-type" evidence="2">
    <location>
        <begin position="73"/>
        <end position="229"/>
    </location>
</feature>
<dbReference type="Gene3D" id="2.40.100.10">
    <property type="entry name" value="Cyclophilin-like"/>
    <property type="match status" value="1"/>
</dbReference>
<dbReference type="GO" id="GO:0005737">
    <property type="term" value="C:cytoplasm"/>
    <property type="evidence" value="ECO:0007669"/>
    <property type="project" value="TreeGrafter"/>
</dbReference>
<feature type="chain" id="PRO_5030000200" description="Peptidyl-prolyl cis-trans isomerase" evidence="1">
    <location>
        <begin position="17"/>
        <end position="233"/>
    </location>
</feature>
<name>A0A6V2NXR4_9STRA</name>
<dbReference type="GO" id="GO:0003755">
    <property type="term" value="F:peptidyl-prolyl cis-trans isomerase activity"/>
    <property type="evidence" value="ECO:0007669"/>
    <property type="project" value="UniProtKB-UniRule"/>
</dbReference>
<dbReference type="CDD" id="cd00317">
    <property type="entry name" value="cyclophilin"/>
    <property type="match status" value="1"/>
</dbReference>
<dbReference type="InterPro" id="IPR029000">
    <property type="entry name" value="Cyclophilin-like_dom_sf"/>
</dbReference>
<feature type="signal peptide" evidence="1">
    <location>
        <begin position="1"/>
        <end position="16"/>
    </location>
</feature>
<keyword evidence="1" id="KW-0732">Signal</keyword>
<dbReference type="EC" id="5.2.1.8" evidence="1"/>
<evidence type="ECO:0000259" key="2">
    <source>
        <dbReference type="PROSITE" id="PS50072"/>
    </source>
</evidence>
<dbReference type="PANTHER" id="PTHR11071">
    <property type="entry name" value="PEPTIDYL-PROLYL CIS-TRANS ISOMERASE"/>
    <property type="match status" value="1"/>
</dbReference>
<reference evidence="3" key="1">
    <citation type="submission" date="2021-01" db="EMBL/GenBank/DDBJ databases">
        <authorList>
            <person name="Corre E."/>
            <person name="Pelletier E."/>
            <person name="Niang G."/>
            <person name="Scheremetjew M."/>
            <person name="Finn R."/>
            <person name="Kale V."/>
            <person name="Holt S."/>
            <person name="Cochrane G."/>
            <person name="Meng A."/>
            <person name="Brown T."/>
            <person name="Cohen L."/>
        </authorList>
    </citation>
    <scope>NUCLEOTIDE SEQUENCE</scope>
    <source>
        <strain evidence="3">Pop2</strain>
    </source>
</reference>
<dbReference type="SUPFAM" id="SSF50891">
    <property type="entry name" value="Cyclophilin-like"/>
    <property type="match status" value="1"/>
</dbReference>
<comment type="function">
    <text evidence="1">PPIases accelerate the folding of proteins. It catalyzes the cis-trans isomerization of proline imidic peptide bonds in oligopeptides.</text>
</comment>
<proteinExistence type="inferred from homology"/>
<evidence type="ECO:0000256" key="1">
    <source>
        <dbReference type="RuleBase" id="RU363019"/>
    </source>
</evidence>
<dbReference type="EMBL" id="HBGN01040827">
    <property type="protein sequence ID" value="CAD9359633.1"/>
    <property type="molecule type" value="Transcribed_RNA"/>
</dbReference>
<keyword evidence="1" id="KW-0697">Rotamase</keyword>
<dbReference type="AlphaFoldDB" id="A0A6V2NXR4"/>
<dbReference type="Pfam" id="PF00160">
    <property type="entry name" value="Pro_isomerase"/>
    <property type="match status" value="1"/>
</dbReference>
<evidence type="ECO:0000313" key="3">
    <source>
        <dbReference type="EMBL" id="CAD9359633.1"/>
    </source>
</evidence>
<dbReference type="PROSITE" id="PS50072">
    <property type="entry name" value="CSA_PPIASE_2"/>
    <property type="match status" value="1"/>
</dbReference>
<gene>
    <name evidence="3" type="ORF">DBRI1063_LOCUS26140</name>
</gene>
<protein>
    <recommendedName>
        <fullName evidence="1">Peptidyl-prolyl cis-trans isomerase</fullName>
        <shortName evidence="1">PPIase</shortName>
        <ecNumber evidence="1">5.2.1.8</ecNumber>
    </recommendedName>
</protein>